<organism evidence="4 5">
    <name type="scientific">Rubricella aquisinus</name>
    <dbReference type="NCBI Taxonomy" id="2028108"/>
    <lineage>
        <taxon>Bacteria</taxon>
        <taxon>Pseudomonadati</taxon>
        <taxon>Pseudomonadota</taxon>
        <taxon>Alphaproteobacteria</taxon>
        <taxon>Rhodobacterales</taxon>
        <taxon>Paracoccaceae</taxon>
        <taxon>Rubricella</taxon>
    </lineage>
</organism>
<dbReference type="GO" id="GO:0006508">
    <property type="term" value="P:proteolysis"/>
    <property type="evidence" value="ECO:0007669"/>
    <property type="project" value="InterPro"/>
</dbReference>
<keyword evidence="2 4" id="KW-0378">Hydrolase</keyword>
<dbReference type="RefSeq" id="WP_184013114.1">
    <property type="nucleotide sequence ID" value="NZ_JACIJS010000014.1"/>
</dbReference>
<dbReference type="Gene3D" id="3.40.50.1820">
    <property type="entry name" value="alpha/beta hydrolase"/>
    <property type="match status" value="1"/>
</dbReference>
<dbReference type="InterPro" id="IPR029058">
    <property type="entry name" value="AB_hydrolase_fold"/>
</dbReference>
<dbReference type="GO" id="GO:0004177">
    <property type="term" value="F:aminopeptidase activity"/>
    <property type="evidence" value="ECO:0007669"/>
    <property type="project" value="UniProtKB-KW"/>
</dbReference>
<dbReference type="InterPro" id="IPR000073">
    <property type="entry name" value="AB_hydrolase_1"/>
</dbReference>
<evidence type="ECO:0000313" key="5">
    <source>
        <dbReference type="Proteomes" id="UP000553766"/>
    </source>
</evidence>
<dbReference type="EC" id="3.4.11.5" evidence="4"/>
<comment type="caution">
    <text evidence="4">The sequence shown here is derived from an EMBL/GenBank/DDBJ whole genome shotgun (WGS) entry which is preliminary data.</text>
</comment>
<dbReference type="EMBL" id="JACIJS010000014">
    <property type="protein sequence ID" value="MBB5517157.1"/>
    <property type="molecule type" value="Genomic_DNA"/>
</dbReference>
<dbReference type="SUPFAM" id="SSF53474">
    <property type="entry name" value="alpha/beta-Hydrolases"/>
    <property type="match status" value="1"/>
</dbReference>
<dbReference type="PANTHER" id="PTHR43194:SF2">
    <property type="entry name" value="PEROXISOMAL MEMBRANE PROTEIN LPX1"/>
    <property type="match status" value="1"/>
</dbReference>
<proteinExistence type="inferred from homology"/>
<accession>A0A840X8V4</accession>
<gene>
    <name evidence="4" type="ORF">FHS89_003204</name>
</gene>
<feature type="domain" description="AB hydrolase-1" evidence="3">
    <location>
        <begin position="66"/>
        <end position="315"/>
    </location>
</feature>
<dbReference type="PANTHER" id="PTHR43194">
    <property type="entry name" value="HYDROLASE ALPHA/BETA FOLD FAMILY"/>
    <property type="match status" value="1"/>
</dbReference>
<dbReference type="AlphaFoldDB" id="A0A840X8V4"/>
<dbReference type="Pfam" id="PF00561">
    <property type="entry name" value="Abhydrolase_1"/>
    <property type="match status" value="1"/>
</dbReference>
<keyword evidence="4" id="KW-0645">Protease</keyword>
<keyword evidence="5" id="KW-1185">Reference proteome</keyword>
<keyword evidence="4" id="KW-0031">Aminopeptidase</keyword>
<evidence type="ECO:0000259" key="3">
    <source>
        <dbReference type="Pfam" id="PF00561"/>
    </source>
</evidence>
<name>A0A840X8V4_9RHOB</name>
<evidence type="ECO:0000256" key="1">
    <source>
        <dbReference type="ARBA" id="ARBA00010088"/>
    </source>
</evidence>
<dbReference type="InterPro" id="IPR002410">
    <property type="entry name" value="Peptidase_S33"/>
</dbReference>
<dbReference type="PRINTS" id="PR00793">
    <property type="entry name" value="PROAMNOPTASE"/>
</dbReference>
<reference evidence="4 5" key="1">
    <citation type="submission" date="2020-08" db="EMBL/GenBank/DDBJ databases">
        <title>Genomic Encyclopedia of Type Strains, Phase IV (KMG-IV): sequencing the most valuable type-strain genomes for metagenomic binning, comparative biology and taxonomic classification.</title>
        <authorList>
            <person name="Goeker M."/>
        </authorList>
    </citation>
    <scope>NUCLEOTIDE SEQUENCE [LARGE SCALE GENOMIC DNA]</scope>
    <source>
        <strain evidence="4 5">DSM 103377</strain>
    </source>
</reference>
<dbReference type="InterPro" id="IPR050228">
    <property type="entry name" value="Carboxylesterase_BioH"/>
</dbReference>
<protein>
    <submittedName>
        <fullName evidence="4">Proline iminopeptidase</fullName>
        <ecNumber evidence="4">3.4.11.5</ecNumber>
    </submittedName>
</protein>
<evidence type="ECO:0000313" key="4">
    <source>
        <dbReference type="EMBL" id="MBB5517157.1"/>
    </source>
</evidence>
<comment type="similarity">
    <text evidence="1">Belongs to the peptidase S33 family.</text>
</comment>
<evidence type="ECO:0000256" key="2">
    <source>
        <dbReference type="ARBA" id="ARBA00022801"/>
    </source>
</evidence>
<dbReference type="Proteomes" id="UP000553766">
    <property type="component" value="Unassembled WGS sequence"/>
</dbReference>
<sequence>MIIRTLKMFGILTAACIALVVMLLLWTRGGYVVAPLVTEDDALPSVIVDGVRLHMRQVDGPAGASTIIVLHGGPGGDFRSLLALSVLSETHNVVFYDQRGAGLSERVPAEKLTLDDYILELDGVKRLVSPNAPVTLIGHSWGAMLATAYMGARPNNVQAAVLIEPGYLDGAGKSAWDAAASRYMSGIGYWAEAVVTGFRAQLLDGPDAAAADDFLIGHMVGVFANHPENPYHCGDGYNAPNWRFGAMASQVWADTPDAVVDHLAADVSNFSGPVLLLAGECNDWLGPLQNSHRQLFGNANLVIIPSAGHDVVWDNLEASLDVIRRFLDVEKAE</sequence>